<name>A0A9E3H7Z3_9NOST</name>
<protein>
    <submittedName>
        <fullName evidence="1">Uncharacterized protein</fullName>
    </submittedName>
</protein>
<proteinExistence type="predicted"/>
<comment type="caution">
    <text evidence="1">The sequence shown here is derived from an EMBL/GenBank/DDBJ whole genome shotgun (WGS) entry which is preliminary data.</text>
</comment>
<dbReference type="Proteomes" id="UP000813215">
    <property type="component" value="Unassembled WGS sequence"/>
</dbReference>
<reference evidence="1" key="1">
    <citation type="submission" date="2021-05" db="EMBL/GenBank/DDBJ databases">
        <authorList>
            <person name="Pietrasiak N."/>
            <person name="Ward R."/>
            <person name="Stajich J.E."/>
            <person name="Kurbessoian T."/>
        </authorList>
    </citation>
    <scope>NUCLEOTIDE SEQUENCE</scope>
    <source>
        <strain evidence="1">HA4357-MV3</strain>
    </source>
</reference>
<reference evidence="1" key="2">
    <citation type="journal article" date="2022" name="Microbiol. Resour. Announc.">
        <title>Metagenome Sequencing to Explore Phylogenomics of Terrestrial Cyanobacteria.</title>
        <authorList>
            <person name="Ward R.D."/>
            <person name="Stajich J.E."/>
            <person name="Johansen J.R."/>
            <person name="Huntemann M."/>
            <person name="Clum A."/>
            <person name="Foster B."/>
            <person name="Foster B."/>
            <person name="Roux S."/>
            <person name="Palaniappan K."/>
            <person name="Varghese N."/>
            <person name="Mukherjee S."/>
            <person name="Reddy T.B.K."/>
            <person name="Daum C."/>
            <person name="Copeland A."/>
            <person name="Chen I.A."/>
            <person name="Ivanova N.N."/>
            <person name="Kyrpides N.C."/>
            <person name="Shapiro N."/>
            <person name="Eloe-Fadrosh E.A."/>
            <person name="Pietrasiak N."/>
        </authorList>
    </citation>
    <scope>NUCLEOTIDE SEQUENCE</scope>
    <source>
        <strain evidence="1">HA4357-MV3</strain>
    </source>
</reference>
<evidence type="ECO:0000313" key="2">
    <source>
        <dbReference type="Proteomes" id="UP000813215"/>
    </source>
</evidence>
<dbReference type="EMBL" id="JAHHHW010000085">
    <property type="protein sequence ID" value="MBW4432362.1"/>
    <property type="molecule type" value="Genomic_DNA"/>
</dbReference>
<gene>
    <name evidence="1" type="ORF">KME28_11665</name>
</gene>
<dbReference type="AlphaFoldDB" id="A0A9E3H7Z3"/>
<accession>A0A9E3H7Z3</accession>
<organism evidence="1 2">
    <name type="scientific">Pelatocladus maniniholoensis HA4357-MV3</name>
    <dbReference type="NCBI Taxonomy" id="1117104"/>
    <lineage>
        <taxon>Bacteria</taxon>
        <taxon>Bacillati</taxon>
        <taxon>Cyanobacteriota</taxon>
        <taxon>Cyanophyceae</taxon>
        <taxon>Nostocales</taxon>
        <taxon>Nostocaceae</taxon>
        <taxon>Pelatocladus</taxon>
    </lineage>
</organism>
<evidence type="ECO:0000313" key="1">
    <source>
        <dbReference type="EMBL" id="MBW4432362.1"/>
    </source>
</evidence>
<sequence>MSEVETRFIGRNLENGALRDNTPYWTSLMFATKKHQSQMWVSSKSFTEQGKSKKLKGTHKEKGKWFDSVAWR</sequence>